<feature type="region of interest" description="Disordered" evidence="1">
    <location>
        <begin position="111"/>
        <end position="134"/>
    </location>
</feature>
<keyword evidence="3" id="KW-1185">Reference proteome</keyword>
<feature type="region of interest" description="Disordered" evidence="1">
    <location>
        <begin position="1"/>
        <end position="27"/>
    </location>
</feature>
<reference evidence="2" key="1">
    <citation type="submission" date="2022-11" db="EMBL/GenBank/DDBJ databases">
        <title>Genome Sequence of Cubamyces cubensis.</title>
        <authorList>
            <person name="Buettner E."/>
        </authorList>
    </citation>
    <scope>NUCLEOTIDE SEQUENCE</scope>
    <source>
        <strain evidence="2">MPL-01</strain>
    </source>
</reference>
<sequence>MPHSLPTTPESGAACRSRPRNSLPRELRKRRMALIQNGRMPDKETYDALYREIESHPGCEWYTRREHSNWITEKKRARERNLRDLIPEPMSRLPTDDVPQQLAADDALLPHSSASPCTIEDPQPNEEPQASLATTPQIATGKAEVPGAQFLHVCPDGTSIYGDLEVYQHLRDGQCYAYPVADVGFGDGLTLWPAHGPGYSYPPLEPTWGVPQACDASPTGLVSSDAYSCEEPYAYHYD</sequence>
<organism evidence="2 3">
    <name type="scientific">Trametes cubensis</name>
    <dbReference type="NCBI Taxonomy" id="1111947"/>
    <lineage>
        <taxon>Eukaryota</taxon>
        <taxon>Fungi</taxon>
        <taxon>Dikarya</taxon>
        <taxon>Basidiomycota</taxon>
        <taxon>Agaricomycotina</taxon>
        <taxon>Agaricomycetes</taxon>
        <taxon>Polyporales</taxon>
        <taxon>Polyporaceae</taxon>
        <taxon>Trametes</taxon>
    </lineage>
</organism>
<accession>A0AAD7TZH3</accession>
<evidence type="ECO:0000313" key="3">
    <source>
        <dbReference type="Proteomes" id="UP001215151"/>
    </source>
</evidence>
<comment type="caution">
    <text evidence="2">The sequence shown here is derived from an EMBL/GenBank/DDBJ whole genome shotgun (WGS) entry which is preliminary data.</text>
</comment>
<feature type="compositionally biased region" description="Polar residues" evidence="1">
    <location>
        <begin position="1"/>
        <end position="10"/>
    </location>
</feature>
<proteinExistence type="predicted"/>
<dbReference type="EMBL" id="JAPEVG010000039">
    <property type="protein sequence ID" value="KAJ8490120.1"/>
    <property type="molecule type" value="Genomic_DNA"/>
</dbReference>
<gene>
    <name evidence="2" type="ORF">ONZ51_g2495</name>
</gene>
<evidence type="ECO:0000256" key="1">
    <source>
        <dbReference type="SAM" id="MobiDB-lite"/>
    </source>
</evidence>
<dbReference type="Proteomes" id="UP001215151">
    <property type="component" value="Unassembled WGS sequence"/>
</dbReference>
<evidence type="ECO:0000313" key="2">
    <source>
        <dbReference type="EMBL" id="KAJ8490120.1"/>
    </source>
</evidence>
<dbReference type="AlphaFoldDB" id="A0AAD7TZH3"/>
<protein>
    <submittedName>
        <fullName evidence="2">Uncharacterized protein</fullName>
    </submittedName>
</protein>
<name>A0AAD7TZH3_9APHY</name>